<dbReference type="Pfam" id="PF00404">
    <property type="entry name" value="Dockerin_1"/>
    <property type="match status" value="1"/>
</dbReference>
<organism evidence="4 5">
    <name type="scientific">Ruminococcus flavefaciens 007c</name>
    <dbReference type="NCBI Taxonomy" id="1341157"/>
    <lineage>
        <taxon>Bacteria</taxon>
        <taxon>Bacillati</taxon>
        <taxon>Bacillota</taxon>
        <taxon>Clostridia</taxon>
        <taxon>Eubacteriales</taxon>
        <taxon>Oscillospiraceae</taxon>
        <taxon>Ruminococcus</taxon>
    </lineage>
</organism>
<dbReference type="EMBL" id="ATAX01000009">
    <property type="protein sequence ID" value="EWM54713.1"/>
    <property type="molecule type" value="Genomic_DNA"/>
</dbReference>
<feature type="compositionally biased region" description="Basic and acidic residues" evidence="1">
    <location>
        <begin position="120"/>
        <end position="132"/>
    </location>
</feature>
<comment type="caution">
    <text evidence="4">The sequence shown here is derived from an EMBL/GenBank/DDBJ whole genome shotgun (WGS) entry which is preliminary data.</text>
</comment>
<dbReference type="CDD" id="cd00229">
    <property type="entry name" value="SGNH_hydrolase"/>
    <property type="match status" value="1"/>
</dbReference>
<dbReference type="SUPFAM" id="SSF63446">
    <property type="entry name" value="Type I dockerin domain"/>
    <property type="match status" value="1"/>
</dbReference>
<dbReference type="GO" id="GO:0000272">
    <property type="term" value="P:polysaccharide catabolic process"/>
    <property type="evidence" value="ECO:0007669"/>
    <property type="project" value="InterPro"/>
</dbReference>
<name>W7ULS3_RUMFL</name>
<dbReference type="GO" id="GO:0004553">
    <property type="term" value="F:hydrolase activity, hydrolyzing O-glycosyl compounds"/>
    <property type="evidence" value="ECO:0007669"/>
    <property type="project" value="InterPro"/>
</dbReference>
<feature type="signal peptide" evidence="2">
    <location>
        <begin position="1"/>
        <end position="23"/>
    </location>
</feature>
<protein>
    <recommendedName>
        <fullName evidence="3">Dockerin domain-containing protein</fullName>
    </recommendedName>
</protein>
<dbReference type="PROSITE" id="PS51766">
    <property type="entry name" value="DOCKERIN"/>
    <property type="match status" value="1"/>
</dbReference>
<dbReference type="PATRIC" id="fig|1341157.4.peg.592"/>
<dbReference type="Proteomes" id="UP000019365">
    <property type="component" value="Unassembled WGS sequence"/>
</dbReference>
<dbReference type="Gene3D" id="1.10.1330.10">
    <property type="entry name" value="Dockerin domain"/>
    <property type="match status" value="2"/>
</dbReference>
<feature type="chain" id="PRO_5004901771" description="Dockerin domain-containing protein" evidence="2">
    <location>
        <begin position="24"/>
        <end position="317"/>
    </location>
</feature>
<evidence type="ECO:0000313" key="5">
    <source>
        <dbReference type="Proteomes" id="UP000019365"/>
    </source>
</evidence>
<reference evidence="4 5" key="1">
    <citation type="journal article" date="2014" name="PLoS ONE">
        <title>Rumen cellulosomics: divergent fiber-degrading strategies revealed by comparative genome-wide analysis of six ruminococcal strains.</title>
        <authorList>
            <person name="Dassa B."/>
            <person name="Borovok I."/>
            <person name="Ruimy-Israeli V."/>
            <person name="Lamed R."/>
            <person name="Flint H.J."/>
            <person name="Duncan S.H."/>
            <person name="Henrissat B."/>
            <person name="Coutinho P."/>
            <person name="Morrison M."/>
            <person name="Mosoni P."/>
            <person name="Yeoman C.J."/>
            <person name="White B.A."/>
            <person name="Bayer E.A."/>
        </authorList>
    </citation>
    <scope>NUCLEOTIDE SEQUENCE [LARGE SCALE GENOMIC DNA]</scope>
    <source>
        <strain evidence="4 5">007c</strain>
    </source>
</reference>
<sequence>MKKKTLMSLVAAAVMTISSVGIAAHGEAGLFTIGDLNGDGMVDATDASSVLAAYACASTEKESPLLSSQLPAADLNGDGMIDAVDASLILSYYAWASSSNDEGAILTDFLEKNGFKQKMTDADKAERTKENNGGEPAPEQNDAPPIAEPGSFEYTLPRIDSEYDEWFWVGDSRTVGMARGIDIDYIGKVGAGISLFRNNYDQICQIRDKTVIINLGVNDLDSGAYLRLYNGLPDDFLENNKVIVLAVNPCDGNYQYLNSRIEKFNSDMSAGLDSRITFLDSYTFLVWNGFATVDGLHYTNNTYVDIYNFVFDSLHAE</sequence>
<gene>
    <name evidence="4" type="ORF">RF007C_02220</name>
</gene>
<dbReference type="InterPro" id="IPR036439">
    <property type="entry name" value="Dockerin_dom_sf"/>
</dbReference>
<evidence type="ECO:0000256" key="1">
    <source>
        <dbReference type="SAM" id="MobiDB-lite"/>
    </source>
</evidence>
<evidence type="ECO:0000259" key="3">
    <source>
        <dbReference type="PROSITE" id="PS51766"/>
    </source>
</evidence>
<dbReference type="CDD" id="cd14255">
    <property type="entry name" value="Dockerin_III"/>
    <property type="match status" value="1"/>
</dbReference>
<dbReference type="OrthoDB" id="1976592at2"/>
<evidence type="ECO:0000256" key="2">
    <source>
        <dbReference type="SAM" id="SignalP"/>
    </source>
</evidence>
<dbReference type="RefSeq" id="WP_051456489.1">
    <property type="nucleotide sequence ID" value="NZ_ATAX01000009.1"/>
</dbReference>
<keyword evidence="5" id="KW-1185">Reference proteome</keyword>
<keyword evidence="2" id="KW-0732">Signal</keyword>
<dbReference type="InterPro" id="IPR036514">
    <property type="entry name" value="SGNH_hydro_sf"/>
</dbReference>
<dbReference type="SUPFAM" id="SSF52266">
    <property type="entry name" value="SGNH hydrolase"/>
    <property type="match status" value="1"/>
</dbReference>
<dbReference type="eggNOG" id="COG2755">
    <property type="taxonomic scope" value="Bacteria"/>
</dbReference>
<dbReference type="InterPro" id="IPR016134">
    <property type="entry name" value="Dockerin_dom"/>
</dbReference>
<feature type="domain" description="Dockerin" evidence="3">
    <location>
        <begin position="29"/>
        <end position="102"/>
    </location>
</feature>
<dbReference type="InterPro" id="IPR002105">
    <property type="entry name" value="Dockerin_1_rpt"/>
</dbReference>
<evidence type="ECO:0000313" key="4">
    <source>
        <dbReference type="EMBL" id="EWM54713.1"/>
    </source>
</evidence>
<dbReference type="Gene3D" id="3.40.50.1110">
    <property type="entry name" value="SGNH hydrolase"/>
    <property type="match status" value="1"/>
</dbReference>
<feature type="region of interest" description="Disordered" evidence="1">
    <location>
        <begin position="120"/>
        <end position="151"/>
    </location>
</feature>
<dbReference type="AlphaFoldDB" id="W7ULS3"/>
<proteinExistence type="predicted"/>
<accession>W7ULS3</accession>